<dbReference type="Pfam" id="PF00072">
    <property type="entry name" value="Response_reg"/>
    <property type="match status" value="1"/>
</dbReference>
<dbReference type="RefSeq" id="WP_196607959.1">
    <property type="nucleotide sequence ID" value="NZ_VRYY01000024.1"/>
</dbReference>
<dbReference type="SMART" id="SM00448">
    <property type="entry name" value="REC"/>
    <property type="match status" value="1"/>
</dbReference>
<dbReference type="InterPro" id="IPR052020">
    <property type="entry name" value="Cyclic_di-GMP/3'3'-cGAMP_PDE"/>
</dbReference>
<keyword evidence="1" id="KW-0597">Phosphoprotein</keyword>
<proteinExistence type="predicted"/>
<evidence type="ECO:0000313" key="5">
    <source>
        <dbReference type="Proteomes" id="UP001194469"/>
    </source>
</evidence>
<dbReference type="InterPro" id="IPR001789">
    <property type="entry name" value="Sig_transdc_resp-reg_receiver"/>
</dbReference>
<gene>
    <name evidence="4" type="ORF">FVW20_01265</name>
</gene>
<comment type="caution">
    <text evidence="4">The sequence shown here is derived from an EMBL/GenBank/DDBJ whole genome shotgun (WGS) entry which is preliminary data.</text>
</comment>
<evidence type="ECO:0000259" key="3">
    <source>
        <dbReference type="PROSITE" id="PS51832"/>
    </source>
</evidence>
<dbReference type="InterPro" id="IPR049510">
    <property type="entry name" value="RssB-like_REC"/>
</dbReference>
<feature type="domain" description="Response regulatory" evidence="2">
    <location>
        <begin position="6"/>
        <end position="120"/>
    </location>
</feature>
<accession>A0ABS0IZX5</accession>
<dbReference type="CDD" id="cd00077">
    <property type="entry name" value="HDc"/>
    <property type="match status" value="1"/>
</dbReference>
<dbReference type="PROSITE" id="PS50110">
    <property type="entry name" value="RESPONSE_REGULATORY"/>
    <property type="match status" value="1"/>
</dbReference>
<dbReference type="Gene3D" id="1.20.5.390">
    <property type="entry name" value="L1 transposable element, trimerization domain"/>
    <property type="match status" value="1"/>
</dbReference>
<dbReference type="InterPro" id="IPR006675">
    <property type="entry name" value="HDIG_dom"/>
</dbReference>
<evidence type="ECO:0000313" key="4">
    <source>
        <dbReference type="EMBL" id="MBG3875689.1"/>
    </source>
</evidence>
<dbReference type="Gene3D" id="3.40.50.2300">
    <property type="match status" value="1"/>
</dbReference>
<organism evidence="4 5">
    <name type="scientific">Nitratidesulfovibrio oxamicus</name>
    <dbReference type="NCBI Taxonomy" id="32016"/>
    <lineage>
        <taxon>Bacteria</taxon>
        <taxon>Pseudomonadati</taxon>
        <taxon>Thermodesulfobacteriota</taxon>
        <taxon>Desulfovibrionia</taxon>
        <taxon>Desulfovibrionales</taxon>
        <taxon>Desulfovibrionaceae</taxon>
        <taxon>Nitratidesulfovibrio</taxon>
    </lineage>
</organism>
<protein>
    <submittedName>
        <fullName evidence="4">Response regulator</fullName>
    </submittedName>
</protein>
<dbReference type="PANTHER" id="PTHR45228:SF1">
    <property type="entry name" value="CYCLIC DI-GMP PHOSPHODIESTERASE TM_0186"/>
    <property type="match status" value="1"/>
</dbReference>
<feature type="modified residue" description="4-aspartylphosphate" evidence="1">
    <location>
        <position position="55"/>
    </location>
</feature>
<dbReference type="Gene3D" id="1.10.3210.10">
    <property type="entry name" value="Hypothetical protein af1432"/>
    <property type="match status" value="1"/>
</dbReference>
<name>A0ABS0IZX5_9BACT</name>
<dbReference type="CDD" id="cd17555">
    <property type="entry name" value="REC_RssB-like"/>
    <property type="match status" value="1"/>
</dbReference>
<dbReference type="Pfam" id="PF13487">
    <property type="entry name" value="HD_5"/>
    <property type="match status" value="1"/>
</dbReference>
<keyword evidence="5" id="KW-1185">Reference proteome</keyword>
<dbReference type="EMBL" id="VRYY01000024">
    <property type="protein sequence ID" value="MBG3875689.1"/>
    <property type="molecule type" value="Genomic_DNA"/>
</dbReference>
<dbReference type="InterPro" id="IPR037522">
    <property type="entry name" value="HD_GYP_dom"/>
</dbReference>
<dbReference type="SMART" id="SM00471">
    <property type="entry name" value="HDc"/>
    <property type="match status" value="1"/>
</dbReference>
<dbReference type="SUPFAM" id="SSF52172">
    <property type="entry name" value="CheY-like"/>
    <property type="match status" value="1"/>
</dbReference>
<evidence type="ECO:0000259" key="2">
    <source>
        <dbReference type="PROSITE" id="PS50110"/>
    </source>
</evidence>
<dbReference type="PANTHER" id="PTHR45228">
    <property type="entry name" value="CYCLIC DI-GMP PHOSPHODIESTERASE TM_0186-RELATED"/>
    <property type="match status" value="1"/>
</dbReference>
<dbReference type="InterPro" id="IPR003607">
    <property type="entry name" value="HD/PDEase_dom"/>
</dbReference>
<dbReference type="Proteomes" id="UP001194469">
    <property type="component" value="Unassembled WGS sequence"/>
</dbReference>
<feature type="domain" description="HD-GYP" evidence="3">
    <location>
        <begin position="155"/>
        <end position="350"/>
    </location>
</feature>
<dbReference type="InterPro" id="IPR011006">
    <property type="entry name" value="CheY-like_superfamily"/>
</dbReference>
<reference evidence="4 5" key="1">
    <citation type="submission" date="2019-08" db="EMBL/GenBank/DDBJ databases">
        <authorList>
            <person name="Luo N."/>
        </authorList>
    </citation>
    <scope>NUCLEOTIDE SEQUENCE [LARGE SCALE GENOMIC DNA]</scope>
    <source>
        <strain evidence="4 5">NCIMB 9442</strain>
    </source>
</reference>
<dbReference type="PROSITE" id="PS51832">
    <property type="entry name" value="HD_GYP"/>
    <property type="match status" value="1"/>
</dbReference>
<sequence>MPTAPTILVIDDDPQVRGSLADFLSDSGYEVMQAEDGRAGLDAWQKHQPDLVLVDLRMPVLDGLSVIRAITASGTGTPVIVVSGTGVLRDAVAALREGAWDYLTKPLEDMGALEHTVERCLERARLLAENEAYRAGLEVRIAERTLELRTACDQLSGMMEATVDSLSRVTNLKDAYTGTHQARVTVLATAMARKLGMPNDEVEAVRVAGMLHDIGKLCIPAQYLLKPTVLDSHEMAFLRQHPQFGHDILESIPFPHPVARMVLQHHERLDGSGYPHGVAGDALLQGARILGVADVAEAMCSHRPYRPAHCLEKAMDELSTGRGTLYAADVVDVCLGMLRGNHADMPDVAEVLRQLRNGDAVCS</sequence>
<dbReference type="NCBIfam" id="TIGR00277">
    <property type="entry name" value="HDIG"/>
    <property type="match status" value="1"/>
</dbReference>
<dbReference type="SUPFAM" id="SSF109604">
    <property type="entry name" value="HD-domain/PDEase-like"/>
    <property type="match status" value="1"/>
</dbReference>
<evidence type="ECO:0000256" key="1">
    <source>
        <dbReference type="PROSITE-ProRule" id="PRU00169"/>
    </source>
</evidence>